<evidence type="ECO:0000313" key="7">
    <source>
        <dbReference type="EMBL" id="KRT95900.1"/>
    </source>
</evidence>
<dbReference type="GO" id="GO:0006508">
    <property type="term" value="P:proteolysis"/>
    <property type="evidence" value="ECO:0007669"/>
    <property type="project" value="UniProtKB-KW"/>
</dbReference>
<dbReference type="Proteomes" id="UP000036168">
    <property type="component" value="Unassembled WGS sequence"/>
</dbReference>
<dbReference type="EMBL" id="JARRTL010000007">
    <property type="protein sequence ID" value="MEC0484180.1"/>
    <property type="molecule type" value="Genomic_DNA"/>
</dbReference>
<evidence type="ECO:0000313" key="10">
    <source>
        <dbReference type="Proteomes" id="UP001341297"/>
    </source>
</evidence>
<reference evidence="7 9" key="1">
    <citation type="journal article" date="2015" name="Int. J. Syst. Evol. Microbiol.">
        <title>Bacillus glycinifermentans sp. nov., isolated from fermented soybean paste.</title>
        <authorList>
            <person name="Kim S.J."/>
            <person name="Dunlap C.A."/>
            <person name="Kwon S.W."/>
            <person name="Rooney A.P."/>
        </authorList>
    </citation>
    <scope>NUCLEOTIDE SEQUENCE [LARGE SCALE GENOMIC DNA]</scope>
    <source>
        <strain evidence="7 9">GO-13</strain>
    </source>
</reference>
<dbReference type="InterPro" id="IPR051202">
    <property type="entry name" value="Peptidase_C40"/>
</dbReference>
<dbReference type="Pfam" id="PF00877">
    <property type="entry name" value="NLPC_P60"/>
    <property type="match status" value="1"/>
</dbReference>
<feature type="domain" description="NlpC/P60" evidence="6">
    <location>
        <begin position="206"/>
        <end position="329"/>
    </location>
</feature>
<keyword evidence="4" id="KW-0788">Thiol protease</keyword>
<evidence type="ECO:0000256" key="1">
    <source>
        <dbReference type="ARBA" id="ARBA00007074"/>
    </source>
</evidence>
<evidence type="ECO:0000313" key="8">
    <source>
        <dbReference type="EMBL" id="MEC0484180.1"/>
    </source>
</evidence>
<evidence type="ECO:0000256" key="4">
    <source>
        <dbReference type="ARBA" id="ARBA00022807"/>
    </source>
</evidence>
<dbReference type="Pfam" id="PF13702">
    <property type="entry name" value="Lysozyme_like"/>
    <property type="match status" value="1"/>
</dbReference>
<dbReference type="InterPro" id="IPR023346">
    <property type="entry name" value="Lysozyme-like_dom_sf"/>
</dbReference>
<keyword evidence="5" id="KW-0472">Membrane</keyword>
<dbReference type="PANTHER" id="PTHR47053">
    <property type="entry name" value="MUREIN DD-ENDOPEPTIDASE MEPH-RELATED"/>
    <property type="match status" value="1"/>
</dbReference>
<dbReference type="SUPFAM" id="SSF54001">
    <property type="entry name" value="Cysteine proteinases"/>
    <property type="match status" value="1"/>
</dbReference>
<dbReference type="EMBL" id="LECW02000001">
    <property type="protein sequence ID" value="KRT95900.1"/>
    <property type="molecule type" value="Genomic_DNA"/>
</dbReference>
<keyword evidence="3" id="KW-0378">Hydrolase</keyword>
<dbReference type="InterPro" id="IPR047194">
    <property type="entry name" value="CwlT-like_lysozyme"/>
</dbReference>
<dbReference type="InterPro" id="IPR000064">
    <property type="entry name" value="NLP_P60_dom"/>
</dbReference>
<comment type="caution">
    <text evidence="7">The sequence shown here is derived from an EMBL/GenBank/DDBJ whole genome shotgun (WGS) entry which is preliminary data.</text>
</comment>
<evidence type="ECO:0000256" key="2">
    <source>
        <dbReference type="ARBA" id="ARBA00022670"/>
    </source>
</evidence>
<reference evidence="7" key="2">
    <citation type="submission" date="2015-10" db="EMBL/GenBank/DDBJ databases">
        <authorList>
            <person name="Gilbert D.G."/>
        </authorList>
    </citation>
    <scope>NUCLEOTIDE SEQUENCE</scope>
    <source>
        <strain evidence="7">GO-13</strain>
    </source>
</reference>
<keyword evidence="10" id="KW-1185">Reference proteome</keyword>
<protein>
    <submittedName>
        <fullName evidence="8">Bifunctional lytic transglycosylase/C40 family peptidase</fullName>
    </submittedName>
    <submittedName>
        <fullName evidence="7">Endopeptidase</fullName>
    </submittedName>
</protein>
<reference evidence="8 10" key="3">
    <citation type="submission" date="2023-03" db="EMBL/GenBank/DDBJ databases">
        <title>Agriculturally important microbes genome sequencing.</title>
        <authorList>
            <person name="Dunlap C."/>
        </authorList>
    </citation>
    <scope>NUCLEOTIDE SEQUENCE [LARGE SCALE GENOMIC DNA]</scope>
    <source>
        <strain evidence="8 10">CBP-3203</strain>
    </source>
</reference>
<dbReference type="RefSeq" id="WP_032730587.1">
    <property type="nucleotide sequence ID" value="NZ_JARRTL010000007.1"/>
</dbReference>
<keyword evidence="5" id="KW-1133">Transmembrane helix</keyword>
<sequence length="329" mass="36532">MISKKVVLPLVFSAPFIFFFVLCIVVVMTISRENQVGDDFIGGGDGEYETVGIAPEVERFRAVFEKYARQEGVFDQVNIIMALTMQESGGRSLDIMQSSESIGLPPNSITDPERSIEVGIKHFKKVFKQAGGDVRLTLQAYNFGSGFIDYVKKNGGKYTKKLALDFSRLQAFKMGWKSYGDPSYVDHVMRYVKGSDKNVKPVNGSMDFYETVMKEALKYEGQPYAWGGSNPKTGFDCSGLVQWSFAKAGITLPRTAQEQHGATKKISEKEATAGDLVFFGGTYEGKAITHVGIYVGNGRMFNSNDSGIEYSDLKSGYWRDHLVSFGRIK</sequence>
<gene>
    <name evidence="7" type="ORF">AB447_202120</name>
    <name evidence="8" type="ORF">P8828_04825</name>
</gene>
<dbReference type="GO" id="GO:0008234">
    <property type="term" value="F:cysteine-type peptidase activity"/>
    <property type="evidence" value="ECO:0007669"/>
    <property type="project" value="UniProtKB-KW"/>
</dbReference>
<proteinExistence type="inferred from homology"/>
<dbReference type="AlphaFoldDB" id="A0A0T6BWE1"/>
<evidence type="ECO:0000259" key="6">
    <source>
        <dbReference type="PROSITE" id="PS51935"/>
    </source>
</evidence>
<evidence type="ECO:0000256" key="3">
    <source>
        <dbReference type="ARBA" id="ARBA00022801"/>
    </source>
</evidence>
<dbReference type="Proteomes" id="UP001341297">
    <property type="component" value="Unassembled WGS sequence"/>
</dbReference>
<comment type="similarity">
    <text evidence="1">Belongs to the peptidase C40 family.</text>
</comment>
<feature type="transmembrane region" description="Helical" evidence="5">
    <location>
        <begin position="7"/>
        <end position="30"/>
    </location>
</feature>
<dbReference type="Gene3D" id="1.10.530.10">
    <property type="match status" value="1"/>
</dbReference>
<evidence type="ECO:0000256" key="5">
    <source>
        <dbReference type="SAM" id="Phobius"/>
    </source>
</evidence>
<dbReference type="OrthoDB" id="9813368at2"/>
<dbReference type="InterPro" id="IPR038765">
    <property type="entry name" value="Papain-like_cys_pep_sf"/>
</dbReference>
<dbReference type="CDD" id="cd16891">
    <property type="entry name" value="CwlT-like"/>
    <property type="match status" value="1"/>
</dbReference>
<dbReference type="SUPFAM" id="SSF53955">
    <property type="entry name" value="Lysozyme-like"/>
    <property type="match status" value="1"/>
</dbReference>
<dbReference type="Gene3D" id="3.90.1720.10">
    <property type="entry name" value="endopeptidase domain like (from Nostoc punctiforme)"/>
    <property type="match status" value="1"/>
</dbReference>
<evidence type="ECO:0000313" key="9">
    <source>
        <dbReference type="Proteomes" id="UP000036168"/>
    </source>
</evidence>
<accession>A0A0T6BWE1</accession>
<dbReference type="PANTHER" id="PTHR47053:SF5">
    <property type="entry name" value="BIFUNCTIONAL MURAMIDASE_DL-ENDOPEPTIDASE CWLT"/>
    <property type="match status" value="1"/>
</dbReference>
<name>A0A0T6BWE1_9BACI</name>
<keyword evidence="2" id="KW-0645">Protease</keyword>
<dbReference type="PROSITE" id="PS51935">
    <property type="entry name" value="NLPC_P60"/>
    <property type="match status" value="1"/>
</dbReference>
<keyword evidence="5" id="KW-0812">Transmembrane</keyword>
<organism evidence="7 9">
    <name type="scientific">Bacillus glycinifermentans</name>
    <dbReference type="NCBI Taxonomy" id="1664069"/>
    <lineage>
        <taxon>Bacteria</taxon>
        <taxon>Bacillati</taxon>
        <taxon>Bacillota</taxon>
        <taxon>Bacilli</taxon>
        <taxon>Bacillales</taxon>
        <taxon>Bacillaceae</taxon>
        <taxon>Bacillus</taxon>
    </lineage>
</organism>